<keyword evidence="10" id="KW-1133">Transmembrane helix</keyword>
<dbReference type="EMBL" id="JAATIQ010000047">
    <property type="protein sequence ID" value="KAF4393951.1"/>
    <property type="molecule type" value="Genomic_DNA"/>
</dbReference>
<dbReference type="InterPro" id="IPR008271">
    <property type="entry name" value="Ser/Thr_kinase_AS"/>
</dbReference>
<gene>
    <name evidence="12" type="ORF">G4B88_025920</name>
</gene>
<dbReference type="InterPro" id="IPR011009">
    <property type="entry name" value="Kinase-like_dom_sf"/>
</dbReference>
<dbReference type="SUPFAM" id="SSF56112">
    <property type="entry name" value="Protein kinase-like (PK-like)"/>
    <property type="match status" value="1"/>
</dbReference>
<dbReference type="Gene3D" id="3.30.200.20">
    <property type="entry name" value="Phosphorylase Kinase, domain 1"/>
    <property type="match status" value="1"/>
</dbReference>
<dbReference type="InterPro" id="IPR000719">
    <property type="entry name" value="Prot_kinase_dom"/>
</dbReference>
<evidence type="ECO:0000256" key="10">
    <source>
        <dbReference type="SAM" id="Phobius"/>
    </source>
</evidence>
<dbReference type="InterPro" id="IPR050588">
    <property type="entry name" value="WNK_Ser-Thr_kinase"/>
</dbReference>
<feature type="domain" description="Protein kinase" evidence="11">
    <location>
        <begin position="32"/>
        <end position="290"/>
    </location>
</feature>
<dbReference type="Gene3D" id="1.10.510.10">
    <property type="entry name" value="Transferase(Phosphotransferase) domain 1"/>
    <property type="match status" value="1"/>
</dbReference>
<organism evidence="12 13">
    <name type="scientific">Cannabis sativa</name>
    <name type="common">Hemp</name>
    <name type="synonym">Marijuana</name>
    <dbReference type="NCBI Taxonomy" id="3483"/>
    <lineage>
        <taxon>Eukaryota</taxon>
        <taxon>Viridiplantae</taxon>
        <taxon>Streptophyta</taxon>
        <taxon>Embryophyta</taxon>
        <taxon>Tracheophyta</taxon>
        <taxon>Spermatophyta</taxon>
        <taxon>Magnoliopsida</taxon>
        <taxon>eudicotyledons</taxon>
        <taxon>Gunneridae</taxon>
        <taxon>Pentapetalae</taxon>
        <taxon>rosids</taxon>
        <taxon>fabids</taxon>
        <taxon>Rosales</taxon>
        <taxon>Cannabaceae</taxon>
        <taxon>Cannabis</taxon>
    </lineage>
</organism>
<evidence type="ECO:0000313" key="12">
    <source>
        <dbReference type="EMBL" id="KAF4393951.1"/>
    </source>
</evidence>
<keyword evidence="6" id="KW-0067">ATP-binding</keyword>
<reference evidence="12 13" key="1">
    <citation type="journal article" date="2020" name="bioRxiv">
        <title>Sequence and annotation of 42 cannabis genomes reveals extensive copy number variation in cannabinoid synthesis and pathogen resistance genes.</title>
        <authorList>
            <person name="Mckernan K.J."/>
            <person name="Helbert Y."/>
            <person name="Kane L.T."/>
            <person name="Ebling H."/>
            <person name="Zhang L."/>
            <person name="Liu B."/>
            <person name="Eaton Z."/>
            <person name="Mclaughlin S."/>
            <person name="Kingan S."/>
            <person name="Baybayan P."/>
            <person name="Concepcion G."/>
            <person name="Jordan M."/>
            <person name="Riva A."/>
            <person name="Barbazuk W."/>
            <person name="Harkins T."/>
        </authorList>
    </citation>
    <scope>NUCLEOTIDE SEQUENCE [LARGE SCALE GENOMIC DNA]</scope>
    <source>
        <strain evidence="13">cv. Jamaican Lion 4</strain>
        <tissue evidence="12">Leaf</tissue>
    </source>
</reference>
<proteinExistence type="predicted"/>
<name>A0A7J6HGC3_CANSA</name>
<dbReference type="GO" id="GO:0004674">
    <property type="term" value="F:protein serine/threonine kinase activity"/>
    <property type="evidence" value="ECO:0007669"/>
    <property type="project" value="UniProtKB-KW"/>
</dbReference>
<comment type="caution">
    <text evidence="12">The sequence shown here is derived from an EMBL/GenBank/DDBJ whole genome shotgun (WGS) entry which is preliminary data.</text>
</comment>
<dbReference type="FunFam" id="1.10.510.10:FF:000046">
    <property type="entry name" value="probable serine/threonine-protein kinase WNK9"/>
    <property type="match status" value="1"/>
</dbReference>
<comment type="catalytic activity">
    <reaction evidence="7">
        <text>L-threonyl-[protein] + ATP = O-phospho-L-threonyl-[protein] + ADP + H(+)</text>
        <dbReference type="Rhea" id="RHEA:46608"/>
        <dbReference type="Rhea" id="RHEA-COMP:11060"/>
        <dbReference type="Rhea" id="RHEA-COMP:11605"/>
        <dbReference type="ChEBI" id="CHEBI:15378"/>
        <dbReference type="ChEBI" id="CHEBI:30013"/>
        <dbReference type="ChEBI" id="CHEBI:30616"/>
        <dbReference type="ChEBI" id="CHEBI:61977"/>
        <dbReference type="ChEBI" id="CHEBI:456216"/>
        <dbReference type="EC" id="2.7.11.1"/>
    </reaction>
</comment>
<keyword evidence="3" id="KW-0808">Transferase</keyword>
<sequence>MRRSSRRSVNGGVKITAEVAGYVETDPSSRYGRFRDVLGKGAMKVVYKGFDEVLGIEVAWNQIKLNDVFRSPEEVQRLYAEVHLLKTLHHDSIIKFYTSWVDVHRRTFNFITEMFTSGTLRQYRQKYQRVNIEAVKNWAGQILRGLEYLHGLDPPVIHRDLKCDNIFVNGHLGQVKIGDLGLAAILRGSQHAHSVIGTPEFMAPELYEEDYDELVDIYSFGMCVLEMLTSEYPYSECSNPAQIYKKVTTGKLPEALNRIEDEEAKRFVAKCLDNVSKRLPARELLLDPFLASSHDDYNDNDIVNEEEEEEEQNSSIENGTDIQEEQLVEPDLQRTTNMSITGTMNPEDDTIFLKVHISDDENEQISSLVPNWKDWISTPLEKGSCFPNSYDEVEEEEEEEVVEEEYDIANRPFYASSCSSSHNSLLALNSSNFLRGNNMASFDRSWSQDDMYMNDDSSSMSSLNSFNYSNLNYCSGYEEDYDSSLRGNNNVEATMAQKSTRFRPANSTEAASIRACPHLKHNHHQQQHHYPPKLTRIRSLVDVRSQLLHRSLVEEINKRRSFKTVGAVENIGFQNPGEDFSSTKMFTTGDFPGRVCSRSASNDSFARFLHHSLRVPGLFLPPSIQPLPDLTPPQVLHLHDCNRDRIRDSAKEFGLVRIGGHGISVDELRSLLIRGGEWNGNREEEMLLWVSCSPTEWTDSVRVPIGDPSRYRVLSENMTNITLKLEAIAEKLCQILLENGRDDQVNHENLMFEEKECVVYLCKHNHQQQNSQITLNNNENIETQLCLRLQLFIDHSQIYVQSEGGDHFYFDAGPDTLLVTIGKQLQEWSLQDNFKCVTEKMIFVPDESSDYSFSIKLNYFPSNSNIGKSKKISIGDQIVIAIIITLLYKILMFLTSKIFGA</sequence>
<protein>
    <recommendedName>
        <fullName evidence="1">non-specific serine/threonine protein kinase</fullName>
        <ecNumber evidence="1">2.7.11.1</ecNumber>
    </recommendedName>
</protein>
<keyword evidence="10" id="KW-0472">Membrane</keyword>
<accession>A0A7J6HGC3</accession>
<dbReference type="PANTHER" id="PTHR13902">
    <property type="entry name" value="SERINE/THREONINE-PROTEIN KINASE WNK WITH NO LYSINE -RELATED"/>
    <property type="match status" value="1"/>
</dbReference>
<evidence type="ECO:0000256" key="1">
    <source>
        <dbReference type="ARBA" id="ARBA00012513"/>
    </source>
</evidence>
<keyword evidence="4" id="KW-0547">Nucleotide-binding</keyword>
<evidence type="ECO:0000256" key="4">
    <source>
        <dbReference type="ARBA" id="ARBA00022741"/>
    </source>
</evidence>
<dbReference type="Proteomes" id="UP000583929">
    <property type="component" value="Unassembled WGS sequence"/>
</dbReference>
<dbReference type="SMART" id="SM00220">
    <property type="entry name" value="S_TKc"/>
    <property type="match status" value="1"/>
</dbReference>
<dbReference type="PROSITE" id="PS00108">
    <property type="entry name" value="PROTEIN_KINASE_ST"/>
    <property type="match status" value="1"/>
</dbReference>
<dbReference type="CDD" id="cd13983">
    <property type="entry name" value="STKc_WNK"/>
    <property type="match status" value="1"/>
</dbReference>
<dbReference type="PROSITE" id="PS50011">
    <property type="entry name" value="PROTEIN_KINASE_DOM"/>
    <property type="match status" value="1"/>
</dbReference>
<dbReference type="GO" id="GO:0005524">
    <property type="term" value="F:ATP binding"/>
    <property type="evidence" value="ECO:0007669"/>
    <property type="project" value="UniProtKB-KW"/>
</dbReference>
<feature type="region of interest" description="Disordered" evidence="9">
    <location>
        <begin position="305"/>
        <end position="332"/>
    </location>
</feature>
<keyword evidence="2" id="KW-0723">Serine/threonine-protein kinase</keyword>
<keyword evidence="10" id="KW-0812">Transmembrane</keyword>
<evidence type="ECO:0000259" key="11">
    <source>
        <dbReference type="PROSITE" id="PS50011"/>
    </source>
</evidence>
<dbReference type="FunFam" id="3.30.200.20:FF:000075">
    <property type="entry name" value="Probable serine/threonine-protein kinase WNK1"/>
    <property type="match status" value="1"/>
</dbReference>
<evidence type="ECO:0000256" key="7">
    <source>
        <dbReference type="ARBA" id="ARBA00047899"/>
    </source>
</evidence>
<evidence type="ECO:0000256" key="6">
    <source>
        <dbReference type="ARBA" id="ARBA00022840"/>
    </source>
</evidence>
<evidence type="ECO:0000256" key="9">
    <source>
        <dbReference type="SAM" id="MobiDB-lite"/>
    </source>
</evidence>
<comment type="catalytic activity">
    <reaction evidence="8">
        <text>L-seryl-[protein] + ATP = O-phospho-L-seryl-[protein] + ADP + H(+)</text>
        <dbReference type="Rhea" id="RHEA:17989"/>
        <dbReference type="Rhea" id="RHEA-COMP:9863"/>
        <dbReference type="Rhea" id="RHEA-COMP:11604"/>
        <dbReference type="ChEBI" id="CHEBI:15378"/>
        <dbReference type="ChEBI" id="CHEBI:29999"/>
        <dbReference type="ChEBI" id="CHEBI:30616"/>
        <dbReference type="ChEBI" id="CHEBI:83421"/>
        <dbReference type="ChEBI" id="CHEBI:456216"/>
        <dbReference type="EC" id="2.7.11.1"/>
    </reaction>
</comment>
<dbReference type="EC" id="2.7.11.1" evidence="1"/>
<evidence type="ECO:0000256" key="5">
    <source>
        <dbReference type="ARBA" id="ARBA00022777"/>
    </source>
</evidence>
<keyword evidence="13" id="KW-1185">Reference proteome</keyword>
<dbReference type="Pfam" id="PF00069">
    <property type="entry name" value="Pkinase"/>
    <property type="match status" value="1"/>
</dbReference>
<keyword evidence="5" id="KW-0418">Kinase</keyword>
<evidence type="ECO:0000256" key="8">
    <source>
        <dbReference type="ARBA" id="ARBA00048679"/>
    </source>
</evidence>
<evidence type="ECO:0000313" key="13">
    <source>
        <dbReference type="Proteomes" id="UP000583929"/>
    </source>
</evidence>
<feature type="transmembrane region" description="Helical" evidence="10">
    <location>
        <begin position="878"/>
        <end position="899"/>
    </location>
</feature>
<evidence type="ECO:0000256" key="3">
    <source>
        <dbReference type="ARBA" id="ARBA00022679"/>
    </source>
</evidence>
<evidence type="ECO:0000256" key="2">
    <source>
        <dbReference type="ARBA" id="ARBA00022527"/>
    </source>
</evidence>
<dbReference type="AlphaFoldDB" id="A0A7J6HGC3"/>